<dbReference type="InterPro" id="IPR036790">
    <property type="entry name" value="Frizzled_dom_sf"/>
</dbReference>
<evidence type="ECO:0000313" key="1">
    <source>
        <dbReference type="EMBL" id="KAK4467796.1"/>
    </source>
</evidence>
<organism evidence="1 2">
    <name type="scientific">Schistosoma mekongi</name>
    <name type="common">Parasitic worm</name>
    <dbReference type="NCBI Taxonomy" id="38744"/>
    <lineage>
        <taxon>Eukaryota</taxon>
        <taxon>Metazoa</taxon>
        <taxon>Spiralia</taxon>
        <taxon>Lophotrochozoa</taxon>
        <taxon>Platyhelminthes</taxon>
        <taxon>Trematoda</taxon>
        <taxon>Digenea</taxon>
        <taxon>Strigeidida</taxon>
        <taxon>Schistosomatoidea</taxon>
        <taxon>Schistosomatidae</taxon>
        <taxon>Schistosoma</taxon>
    </lineage>
</organism>
<reference evidence="1" key="2">
    <citation type="journal article" date="2023" name="Infect Dis Poverty">
        <title>Chromosome-scale genome of the human blood fluke Schistosoma mekongi and its implications for public health.</title>
        <authorList>
            <person name="Zhou M."/>
            <person name="Xu L."/>
            <person name="Xu D."/>
            <person name="Chen W."/>
            <person name="Khan J."/>
            <person name="Hu Y."/>
            <person name="Huang H."/>
            <person name="Wei H."/>
            <person name="Zhang Y."/>
            <person name="Chusongsang P."/>
            <person name="Tanasarnprasert K."/>
            <person name="Hu X."/>
            <person name="Limpanont Y."/>
            <person name="Lv Z."/>
        </authorList>
    </citation>
    <scope>NUCLEOTIDE SEQUENCE</scope>
    <source>
        <strain evidence="1">LV_2022a</strain>
    </source>
</reference>
<comment type="caution">
    <text evidence="1">The sequence shown here is derived from an EMBL/GenBank/DDBJ whole genome shotgun (WGS) entry which is preliminary data.</text>
</comment>
<name>A0AAE1Z562_SCHME</name>
<reference evidence="1" key="1">
    <citation type="submission" date="2022-04" db="EMBL/GenBank/DDBJ databases">
        <authorList>
            <person name="Xu L."/>
            <person name="Lv Z."/>
        </authorList>
    </citation>
    <scope>NUCLEOTIDE SEQUENCE</scope>
    <source>
        <strain evidence="1">LV_2022a</strain>
    </source>
</reference>
<dbReference type="Gene3D" id="1.10.2000.10">
    <property type="entry name" value="Frizzled cysteine-rich domain"/>
    <property type="match status" value="1"/>
</dbReference>
<dbReference type="EMBL" id="JALJAT010000008">
    <property type="protein sequence ID" value="KAK4467796.1"/>
    <property type="molecule type" value="Genomic_DNA"/>
</dbReference>
<dbReference type="AlphaFoldDB" id="A0AAE1Z562"/>
<dbReference type="SUPFAM" id="SSF63501">
    <property type="entry name" value="Frizzled cysteine-rich domain"/>
    <property type="match status" value="1"/>
</dbReference>
<dbReference type="Proteomes" id="UP001292079">
    <property type="component" value="Unassembled WGS sequence"/>
</dbReference>
<evidence type="ECO:0000313" key="2">
    <source>
        <dbReference type="Proteomes" id="UP001292079"/>
    </source>
</evidence>
<protein>
    <submittedName>
        <fullName evidence="1">Uncharacterized protein</fullName>
    </submittedName>
</protein>
<keyword evidence="2" id="KW-1185">Reference proteome</keyword>
<gene>
    <name evidence="1" type="ORF">MN116_008722</name>
</gene>
<accession>A0AAE1Z562</accession>
<sequence>MNYFSCKYLVCHHFHIFSREQCTLDTTSCVPIAQHLNRTCLGNHLPYKLTASIPLDEDVTFYSLEFWTALQSIPTCWDKLQYFLCSVYIPECVIIKTSKSTESNQSYSNNYSVSVTNYQEFNREYLPVDNSLSSSSPSFINAYRVVLPEAEMCEAVHKACPLLFSLVFSDAVKIINPQSLFLILFINPYMSPYLYYVQSICYVSYYINIRNETFEDGPPKAAMRIAFRNILTHGSIQSLEPKLNNIIKSRKSKRLQILA</sequence>
<proteinExistence type="predicted"/>